<keyword evidence="1" id="KW-0732">Signal</keyword>
<feature type="signal peptide" evidence="1">
    <location>
        <begin position="1"/>
        <end position="19"/>
    </location>
</feature>
<proteinExistence type="predicted"/>
<feature type="chain" id="PRO_5028294715" evidence="1">
    <location>
        <begin position="20"/>
        <end position="389"/>
    </location>
</feature>
<sequence length="389" mass="44449">MKKILITLTILLISSINAAKLSSNKTQYTSTETITINFKELNNQKKDWIGIYHQSATSTRWKNVVKWAWTGDKESGSVSFENLIEGQYYARVFYNNSYETEAELAFEVKKSSTAPIVQLDKETFSSTENIILNFKNMTNHNKDWIAIYPSGASNNFNNVLDWKWTKEKSNGTLIFNPLDEEGTYEIRAFYNNSAAIVYAKTTFTIKDEVRDLFAEAQKQCMGESNSTKNKSTESILCFEDGNAYILDTSDIFYAPLFYADLKQGSKLQEITSIDKPNPVTSRVRFRILKNTELIAIDHSHDSGDLMDQTNFYDHSGKLQFQTNIYQNEVDTTALRGTIKTFENGKKLKITSQEFDLDIDELITYEDIYDISNISETKKISSTKISSISL</sequence>
<evidence type="ECO:0000313" key="2">
    <source>
        <dbReference type="EMBL" id="CAA6815651.1"/>
    </source>
</evidence>
<dbReference type="AlphaFoldDB" id="A0A6S6T4E5"/>
<dbReference type="EMBL" id="CACVAU010000047">
    <property type="protein sequence ID" value="CAA6815651.1"/>
    <property type="molecule type" value="Genomic_DNA"/>
</dbReference>
<accession>A0A6S6T4E5</accession>
<protein>
    <submittedName>
        <fullName evidence="2">No hits</fullName>
    </submittedName>
</protein>
<name>A0A6S6T4E5_9BACT</name>
<evidence type="ECO:0000256" key="1">
    <source>
        <dbReference type="SAM" id="SignalP"/>
    </source>
</evidence>
<gene>
    <name evidence="2" type="ORF">HELGO_WM16537</name>
</gene>
<organism evidence="2">
    <name type="scientific">uncultured Sulfurovum sp</name>
    <dbReference type="NCBI Taxonomy" id="269237"/>
    <lineage>
        <taxon>Bacteria</taxon>
        <taxon>Pseudomonadati</taxon>
        <taxon>Campylobacterota</taxon>
        <taxon>Epsilonproteobacteria</taxon>
        <taxon>Campylobacterales</taxon>
        <taxon>Sulfurovaceae</taxon>
        <taxon>Sulfurovum</taxon>
        <taxon>environmental samples</taxon>
    </lineage>
</organism>
<reference evidence="2" key="1">
    <citation type="submission" date="2020-01" db="EMBL/GenBank/DDBJ databases">
        <authorList>
            <person name="Meier V. D."/>
            <person name="Meier V D."/>
        </authorList>
    </citation>
    <scope>NUCLEOTIDE SEQUENCE</scope>
    <source>
        <strain evidence="2">HLG_WM_MAG_05</strain>
    </source>
</reference>